<sequence>ASERVMSYASQEVQDIYYRLEQAFLPSDLALKVSNVFQTMKVGNLAGMMLFFDFSIVEKISVDAVKHKFLTMKVDHRKTVVIFCKKGDSYECVLCYGQ</sequence>
<dbReference type="PANTHER" id="PTHR14005">
    <property type="entry name" value="EUKARYOTIC TRANSLATION INITIATION FACTOR 3, THETA SUBUNIT"/>
    <property type="match status" value="1"/>
</dbReference>
<evidence type="ECO:0000313" key="2">
    <source>
        <dbReference type="Proteomes" id="UP000236291"/>
    </source>
</evidence>
<reference evidence="1 2" key="1">
    <citation type="journal article" date="2014" name="Am. J. Bot.">
        <title>Genome assembly and annotation for red clover (Trifolium pratense; Fabaceae).</title>
        <authorList>
            <person name="Istvanek J."/>
            <person name="Jaros M."/>
            <person name="Krenek A."/>
            <person name="Repkova J."/>
        </authorList>
    </citation>
    <scope>NUCLEOTIDE SEQUENCE [LARGE SCALE GENOMIC DNA]</scope>
    <source>
        <strain evidence="2">cv. Tatra</strain>
        <tissue evidence="1">Young leaves</tissue>
    </source>
</reference>
<dbReference type="GO" id="GO:0071540">
    <property type="term" value="C:eukaryotic translation initiation factor 3 complex, eIF3e"/>
    <property type="evidence" value="ECO:0007669"/>
    <property type="project" value="TreeGrafter"/>
</dbReference>
<dbReference type="GO" id="GO:0043614">
    <property type="term" value="C:multi-eIF complex"/>
    <property type="evidence" value="ECO:0007669"/>
    <property type="project" value="TreeGrafter"/>
</dbReference>
<dbReference type="AlphaFoldDB" id="A0A2K3LGC9"/>
<accession>A0A2K3LGC9</accession>
<dbReference type="PANTHER" id="PTHR14005:SF0">
    <property type="entry name" value="EUKARYOTIC TRANSLATION INITIATION FACTOR 3 SUBUNIT A"/>
    <property type="match status" value="1"/>
</dbReference>
<dbReference type="GO" id="GO:0001732">
    <property type="term" value="P:formation of cytoplasmic translation initiation complex"/>
    <property type="evidence" value="ECO:0007669"/>
    <property type="project" value="TreeGrafter"/>
</dbReference>
<feature type="non-terminal residue" evidence="1">
    <location>
        <position position="1"/>
    </location>
</feature>
<reference evidence="1 2" key="2">
    <citation type="journal article" date="2017" name="Front. Plant Sci.">
        <title>Gene Classification and Mining of Molecular Markers Useful in Red Clover (Trifolium pratense) Breeding.</title>
        <authorList>
            <person name="Istvanek J."/>
            <person name="Dluhosova J."/>
            <person name="Dluhos P."/>
            <person name="Patkova L."/>
            <person name="Nedelnik J."/>
            <person name="Repkova J."/>
        </authorList>
    </citation>
    <scope>NUCLEOTIDE SEQUENCE [LARGE SCALE GENOMIC DNA]</scope>
    <source>
        <strain evidence="2">cv. Tatra</strain>
        <tissue evidence="1">Young leaves</tissue>
    </source>
</reference>
<organism evidence="1 2">
    <name type="scientific">Trifolium pratense</name>
    <name type="common">Red clover</name>
    <dbReference type="NCBI Taxonomy" id="57577"/>
    <lineage>
        <taxon>Eukaryota</taxon>
        <taxon>Viridiplantae</taxon>
        <taxon>Streptophyta</taxon>
        <taxon>Embryophyta</taxon>
        <taxon>Tracheophyta</taxon>
        <taxon>Spermatophyta</taxon>
        <taxon>Magnoliopsida</taxon>
        <taxon>eudicotyledons</taxon>
        <taxon>Gunneridae</taxon>
        <taxon>Pentapetalae</taxon>
        <taxon>rosids</taxon>
        <taxon>fabids</taxon>
        <taxon>Fabales</taxon>
        <taxon>Fabaceae</taxon>
        <taxon>Papilionoideae</taxon>
        <taxon>50 kb inversion clade</taxon>
        <taxon>NPAAA clade</taxon>
        <taxon>Hologalegina</taxon>
        <taxon>IRL clade</taxon>
        <taxon>Trifolieae</taxon>
        <taxon>Trifolium</taxon>
    </lineage>
</organism>
<dbReference type="EMBL" id="ASHM01032625">
    <property type="protein sequence ID" value="PNX77590.1"/>
    <property type="molecule type" value="Genomic_DNA"/>
</dbReference>
<comment type="caution">
    <text evidence="1">The sequence shown here is derived from an EMBL/GenBank/DDBJ whole genome shotgun (WGS) entry which is preliminary data.</text>
</comment>
<dbReference type="GO" id="GO:0003729">
    <property type="term" value="F:mRNA binding"/>
    <property type="evidence" value="ECO:0007669"/>
    <property type="project" value="TreeGrafter"/>
</dbReference>
<name>A0A2K3LGC9_TRIPR</name>
<dbReference type="InterPro" id="IPR027512">
    <property type="entry name" value="EIF3A"/>
</dbReference>
<keyword evidence="1" id="KW-0648">Protein biosynthesis</keyword>
<keyword evidence="1" id="KW-0396">Initiation factor</keyword>
<dbReference type="Proteomes" id="UP000236291">
    <property type="component" value="Unassembled WGS sequence"/>
</dbReference>
<proteinExistence type="predicted"/>
<dbReference type="GO" id="GO:0002188">
    <property type="term" value="P:translation reinitiation"/>
    <property type="evidence" value="ECO:0007669"/>
    <property type="project" value="TreeGrafter"/>
</dbReference>
<evidence type="ECO:0000313" key="1">
    <source>
        <dbReference type="EMBL" id="PNX77590.1"/>
    </source>
</evidence>
<dbReference type="GO" id="GO:0003743">
    <property type="term" value="F:translation initiation factor activity"/>
    <property type="evidence" value="ECO:0007669"/>
    <property type="project" value="UniProtKB-KW"/>
</dbReference>
<gene>
    <name evidence="1" type="ORF">L195_g033558</name>
</gene>
<dbReference type="ExpressionAtlas" id="A0A2K3LGC9">
    <property type="expression patterns" value="baseline"/>
</dbReference>
<dbReference type="GO" id="GO:0071541">
    <property type="term" value="C:eukaryotic translation initiation factor 3 complex, eIF3m"/>
    <property type="evidence" value="ECO:0007669"/>
    <property type="project" value="TreeGrafter"/>
</dbReference>
<dbReference type="STRING" id="57577.A0A2K3LGC9"/>
<protein>
    <submittedName>
        <fullName evidence="1">Eukaryotic translation initiation factor 3 subunit a</fullName>
    </submittedName>
</protein>